<evidence type="ECO:0000313" key="8">
    <source>
        <dbReference type="Proteomes" id="UP001303473"/>
    </source>
</evidence>
<gene>
    <name evidence="5" type="primary">USB1</name>
    <name evidence="7" type="ORF">QBC46DRAFT_457365</name>
</gene>
<dbReference type="GO" id="GO:1990838">
    <property type="term" value="F:poly(U)-specific exoribonuclease activity, producing 3' uridine cyclic phosphate ends"/>
    <property type="evidence" value="ECO:0007669"/>
    <property type="project" value="UniProtKB-UniRule"/>
</dbReference>
<dbReference type="EMBL" id="MU853771">
    <property type="protein sequence ID" value="KAK3942761.1"/>
    <property type="molecule type" value="Genomic_DNA"/>
</dbReference>
<evidence type="ECO:0000256" key="5">
    <source>
        <dbReference type="HAMAP-Rule" id="MF_03040"/>
    </source>
</evidence>
<comment type="similarity">
    <text evidence="5">Belongs to the 2H phosphoesterase superfamily. USB1 family.</text>
</comment>
<feature type="compositionally biased region" description="Low complexity" evidence="6">
    <location>
        <begin position="13"/>
        <end position="22"/>
    </location>
</feature>
<keyword evidence="1 5" id="KW-0540">Nuclease</keyword>
<feature type="active site" description="Proton donor/acceptor" evidence="5">
    <location>
        <position position="262"/>
    </location>
</feature>
<comment type="subcellular location">
    <subcellularLocation>
        <location evidence="5">Nucleus</location>
    </subcellularLocation>
</comment>
<dbReference type="GO" id="GO:0034477">
    <property type="term" value="P:U6 snRNA 3'-end processing"/>
    <property type="evidence" value="ECO:0007669"/>
    <property type="project" value="UniProtKB-UniRule"/>
</dbReference>
<dbReference type="Pfam" id="PF09749">
    <property type="entry name" value="HVSL"/>
    <property type="match status" value="1"/>
</dbReference>
<keyword evidence="4 5" id="KW-0539">Nucleus</keyword>
<comment type="function">
    <text evidence="5">Phosphodiesterase responsible for the U6 snRNA 3' end processing. Acts as an exoribonuclease (RNase) responsible for trimming the poly(U) tract of the last nucleotides in the pre-U6 snRNA molecule, leading to the formation of mature U6 snRNA.</text>
</comment>
<keyword evidence="2 5" id="KW-0378">Hydrolase</keyword>
<protein>
    <recommendedName>
        <fullName evidence="5">U6 snRNA phosphodiesterase</fullName>
        <ecNumber evidence="5">3.1.4.-</ecNumber>
    </recommendedName>
</protein>
<keyword evidence="3" id="KW-0456">Lyase</keyword>
<dbReference type="PANTHER" id="PTHR13522">
    <property type="entry name" value="U6 SNRNA PHOSPHODIESTERASE 1"/>
    <property type="match status" value="1"/>
</dbReference>
<name>A0AAN6NCN3_9PEZI</name>
<evidence type="ECO:0000256" key="2">
    <source>
        <dbReference type="ARBA" id="ARBA00022801"/>
    </source>
</evidence>
<reference evidence="8" key="1">
    <citation type="journal article" date="2023" name="Mol. Phylogenet. Evol.">
        <title>Genome-scale phylogeny and comparative genomics of the fungal order Sordariales.</title>
        <authorList>
            <person name="Hensen N."/>
            <person name="Bonometti L."/>
            <person name="Westerberg I."/>
            <person name="Brannstrom I.O."/>
            <person name="Guillou S."/>
            <person name="Cros-Aarteil S."/>
            <person name="Calhoun S."/>
            <person name="Haridas S."/>
            <person name="Kuo A."/>
            <person name="Mondo S."/>
            <person name="Pangilinan J."/>
            <person name="Riley R."/>
            <person name="LaButti K."/>
            <person name="Andreopoulos B."/>
            <person name="Lipzen A."/>
            <person name="Chen C."/>
            <person name="Yan M."/>
            <person name="Daum C."/>
            <person name="Ng V."/>
            <person name="Clum A."/>
            <person name="Steindorff A."/>
            <person name="Ohm R.A."/>
            <person name="Martin F."/>
            <person name="Silar P."/>
            <person name="Natvig D.O."/>
            <person name="Lalanne C."/>
            <person name="Gautier V."/>
            <person name="Ament-Velasquez S.L."/>
            <person name="Kruys A."/>
            <person name="Hutchinson M.I."/>
            <person name="Powell A.J."/>
            <person name="Barry K."/>
            <person name="Miller A.N."/>
            <person name="Grigoriev I.V."/>
            <person name="Debuchy R."/>
            <person name="Gladieux P."/>
            <person name="Hiltunen Thoren M."/>
            <person name="Johannesson H."/>
        </authorList>
    </citation>
    <scope>NUCLEOTIDE SEQUENCE [LARGE SCALE GENOMIC DNA]</scope>
    <source>
        <strain evidence="8">CBS 340.73</strain>
    </source>
</reference>
<organism evidence="7 8">
    <name type="scientific">Diplogelasinospora grovesii</name>
    <dbReference type="NCBI Taxonomy" id="303347"/>
    <lineage>
        <taxon>Eukaryota</taxon>
        <taxon>Fungi</taxon>
        <taxon>Dikarya</taxon>
        <taxon>Ascomycota</taxon>
        <taxon>Pezizomycotina</taxon>
        <taxon>Sordariomycetes</taxon>
        <taxon>Sordariomycetidae</taxon>
        <taxon>Sordariales</taxon>
        <taxon>Diplogelasinosporaceae</taxon>
        <taxon>Diplogelasinospora</taxon>
    </lineage>
</organism>
<dbReference type="HAMAP" id="MF_03040">
    <property type="entry name" value="USB1"/>
    <property type="match status" value="1"/>
</dbReference>
<evidence type="ECO:0000256" key="4">
    <source>
        <dbReference type="ARBA" id="ARBA00023242"/>
    </source>
</evidence>
<evidence type="ECO:0000256" key="1">
    <source>
        <dbReference type="ARBA" id="ARBA00022722"/>
    </source>
</evidence>
<evidence type="ECO:0000313" key="7">
    <source>
        <dbReference type="EMBL" id="KAK3942761.1"/>
    </source>
</evidence>
<evidence type="ECO:0000256" key="3">
    <source>
        <dbReference type="ARBA" id="ARBA00023239"/>
    </source>
</evidence>
<dbReference type="Proteomes" id="UP001303473">
    <property type="component" value="Unassembled WGS sequence"/>
</dbReference>
<dbReference type="AlphaFoldDB" id="A0AAN6NCN3"/>
<feature type="region of interest" description="Disordered" evidence="6">
    <location>
        <begin position="316"/>
        <end position="337"/>
    </location>
</feature>
<keyword evidence="8" id="KW-1185">Reference proteome</keyword>
<sequence>MGLVDYSSDDSDSGSSSQSGKKSGQREGGEPPCKKPRTEPNHISDLPPLPTAFHDLYASTVRTTTVDDPTLHQGRTRQIPHVSGNWPSHVYIEWHPSETTQSRLAALLERLEAHLPLNPKSGSGDRINTFLTSDLGVPQPLHISLSRPIVFATSVKDDFLSTLVSSIKGSGLAEFELQCTGVEWHRTEESGRSFLVLRVATARSEPNITTSRETDHTVTGVDDGNINPELTTLLQRCNSVVKQYGQPELYKWRTSAVGNAFHISIAWSFAVPTDEIKQSTADMFNKEFKDEICSSTKIHVDGVKVKIGNVITSIPLKQQRPGGGSRRKSSTKGLGGSALFGHIMKTA</sequence>
<dbReference type="PANTHER" id="PTHR13522:SF3">
    <property type="entry name" value="U6 SNRNA PHOSPHODIESTERASE 1"/>
    <property type="match status" value="1"/>
</dbReference>
<feature type="compositionally biased region" description="Basic and acidic residues" evidence="6">
    <location>
        <begin position="24"/>
        <end position="42"/>
    </location>
</feature>
<feature type="active site" description="Proton donor/acceptor" evidence="5">
    <location>
        <position position="142"/>
    </location>
</feature>
<evidence type="ECO:0000256" key="6">
    <source>
        <dbReference type="SAM" id="MobiDB-lite"/>
    </source>
</evidence>
<dbReference type="Gene3D" id="3.90.1140.10">
    <property type="entry name" value="Cyclic phosphodiesterase"/>
    <property type="match status" value="1"/>
</dbReference>
<feature type="region of interest" description="Disordered" evidence="6">
    <location>
        <begin position="1"/>
        <end position="50"/>
    </location>
</feature>
<dbReference type="GO" id="GO:0016829">
    <property type="term" value="F:lyase activity"/>
    <property type="evidence" value="ECO:0007669"/>
    <property type="project" value="UniProtKB-KW"/>
</dbReference>
<dbReference type="GO" id="GO:0005634">
    <property type="term" value="C:nucleus"/>
    <property type="evidence" value="ECO:0007669"/>
    <property type="project" value="UniProtKB-SubCell"/>
</dbReference>
<proteinExistence type="inferred from homology"/>
<dbReference type="InterPro" id="IPR027521">
    <property type="entry name" value="Usb1"/>
</dbReference>
<accession>A0AAN6NCN3</accession>
<dbReference type="EC" id="3.1.4.-" evidence="5"/>
<comment type="caution">
    <text evidence="7">The sequence shown here is derived from an EMBL/GenBank/DDBJ whole genome shotgun (WGS) entry which is preliminary data.</text>
</comment>